<gene>
    <name evidence="1" type="ORF">CEXT_665621</name>
</gene>
<comment type="caution">
    <text evidence="1">The sequence shown here is derived from an EMBL/GenBank/DDBJ whole genome shotgun (WGS) entry which is preliminary data.</text>
</comment>
<evidence type="ECO:0000313" key="2">
    <source>
        <dbReference type="Proteomes" id="UP001054945"/>
    </source>
</evidence>
<protein>
    <submittedName>
        <fullName evidence="1">Uncharacterized protein</fullName>
    </submittedName>
</protein>
<sequence length="70" mass="7656">MLTNHTDHHIIRGVSIASFFYYKDILLPHMSLLTGAVGADLIFKDEEIGPHGSISLTLSLQSCGIFIVEA</sequence>
<dbReference type="AlphaFoldDB" id="A0AAV4XQ25"/>
<evidence type="ECO:0000313" key="1">
    <source>
        <dbReference type="EMBL" id="GIY96015.1"/>
    </source>
</evidence>
<dbReference type="Proteomes" id="UP001054945">
    <property type="component" value="Unassembled WGS sequence"/>
</dbReference>
<reference evidence="1 2" key="1">
    <citation type="submission" date="2021-06" db="EMBL/GenBank/DDBJ databases">
        <title>Caerostris extrusa draft genome.</title>
        <authorList>
            <person name="Kono N."/>
            <person name="Arakawa K."/>
        </authorList>
    </citation>
    <scope>NUCLEOTIDE SEQUENCE [LARGE SCALE GENOMIC DNA]</scope>
</reference>
<accession>A0AAV4XQ25</accession>
<name>A0AAV4XQ25_CAEEX</name>
<dbReference type="EMBL" id="BPLR01017992">
    <property type="protein sequence ID" value="GIY96015.1"/>
    <property type="molecule type" value="Genomic_DNA"/>
</dbReference>
<keyword evidence="2" id="KW-1185">Reference proteome</keyword>
<proteinExistence type="predicted"/>
<organism evidence="1 2">
    <name type="scientific">Caerostris extrusa</name>
    <name type="common">Bark spider</name>
    <name type="synonym">Caerostris bankana</name>
    <dbReference type="NCBI Taxonomy" id="172846"/>
    <lineage>
        <taxon>Eukaryota</taxon>
        <taxon>Metazoa</taxon>
        <taxon>Ecdysozoa</taxon>
        <taxon>Arthropoda</taxon>
        <taxon>Chelicerata</taxon>
        <taxon>Arachnida</taxon>
        <taxon>Araneae</taxon>
        <taxon>Araneomorphae</taxon>
        <taxon>Entelegynae</taxon>
        <taxon>Araneoidea</taxon>
        <taxon>Araneidae</taxon>
        <taxon>Caerostris</taxon>
    </lineage>
</organism>